<comment type="caution">
    <text evidence="3">The sequence shown here is derived from an EMBL/GenBank/DDBJ whole genome shotgun (WGS) entry which is preliminary data.</text>
</comment>
<feature type="transmembrane region" description="Helical" evidence="2">
    <location>
        <begin position="332"/>
        <end position="359"/>
    </location>
</feature>
<gene>
    <name evidence="3" type="ORF">NRB20_60410</name>
</gene>
<feature type="transmembrane region" description="Helical" evidence="2">
    <location>
        <begin position="506"/>
        <end position="526"/>
    </location>
</feature>
<evidence type="ECO:0000256" key="1">
    <source>
        <dbReference type="SAM" id="MobiDB-lite"/>
    </source>
</evidence>
<name>A0A7K0DB14_9NOCA</name>
<protein>
    <submittedName>
        <fullName evidence="3">Uncharacterized protein</fullName>
    </submittedName>
</protein>
<dbReference type="EMBL" id="WEGK01000016">
    <property type="protein sequence ID" value="MQY22917.1"/>
    <property type="molecule type" value="Genomic_DNA"/>
</dbReference>
<feature type="region of interest" description="Disordered" evidence="1">
    <location>
        <begin position="121"/>
        <end position="230"/>
    </location>
</feature>
<evidence type="ECO:0000313" key="3">
    <source>
        <dbReference type="EMBL" id="MQY22917.1"/>
    </source>
</evidence>
<dbReference type="Proteomes" id="UP000438448">
    <property type="component" value="Unassembled WGS sequence"/>
</dbReference>
<keyword evidence="2" id="KW-0812">Transmembrane</keyword>
<feature type="compositionally biased region" description="Basic and acidic residues" evidence="1">
    <location>
        <begin position="132"/>
        <end position="149"/>
    </location>
</feature>
<feature type="transmembrane region" description="Helical" evidence="2">
    <location>
        <begin position="538"/>
        <end position="556"/>
    </location>
</feature>
<organism evidence="3 4">
    <name type="scientific">Nocardia macrotermitis</name>
    <dbReference type="NCBI Taxonomy" id="2585198"/>
    <lineage>
        <taxon>Bacteria</taxon>
        <taxon>Bacillati</taxon>
        <taxon>Actinomycetota</taxon>
        <taxon>Actinomycetes</taxon>
        <taxon>Mycobacteriales</taxon>
        <taxon>Nocardiaceae</taxon>
        <taxon>Nocardia</taxon>
    </lineage>
</organism>
<proteinExistence type="predicted"/>
<dbReference type="OrthoDB" id="3778510at2"/>
<evidence type="ECO:0000313" key="4">
    <source>
        <dbReference type="Proteomes" id="UP000438448"/>
    </source>
</evidence>
<reference evidence="3 4" key="1">
    <citation type="submission" date="2019-10" db="EMBL/GenBank/DDBJ databases">
        <title>Nocardia macrotermitis sp. nov. and Nocardia aurantia sp. nov., isolated from the gut of fungus growing-termite Macrotermes natalensis.</title>
        <authorList>
            <person name="Benndorf R."/>
            <person name="Schwitalla J."/>
            <person name="Martin K."/>
            <person name="De Beer W."/>
            <person name="Kaster A.-K."/>
            <person name="Vollmers J."/>
            <person name="Poulsen M."/>
            <person name="Beemelmanns C."/>
        </authorList>
    </citation>
    <scope>NUCLEOTIDE SEQUENCE [LARGE SCALE GENOMIC DNA]</scope>
    <source>
        <strain evidence="3 4">RB20</strain>
    </source>
</reference>
<accession>A0A7K0DB14</accession>
<feature type="transmembrane region" description="Helical" evidence="2">
    <location>
        <begin position="20"/>
        <end position="40"/>
    </location>
</feature>
<keyword evidence="2" id="KW-0472">Membrane</keyword>
<feature type="transmembrane region" description="Helical" evidence="2">
    <location>
        <begin position="87"/>
        <end position="108"/>
    </location>
</feature>
<keyword evidence="4" id="KW-1185">Reference proteome</keyword>
<sequence length="747" mass="78425">MSRMGDIARTGWVRGPLGVAIGLIVVQLAVRGWVAGRGFFYWDDLILAGRAGRFPLFSTNLLLYGHDGHFMPAAFGVAWVITRLGPYVWTGPVISMLVLQLLASMSVLRMLFVLTSSGYGSGDDGKSAGQHVDADGSRGKRTSDVRESSGRSGDASAVIGSGADRLGGVPGEVAESAGAHGGRASNECESSGGSADLAGTAVPRGRQTGDVDESAGAHGGRASNGCESSGGSADLAGVARAGDVDDSGNVAASTNARGGSAGADSGSSGQRIRWVVLIPLVFYLFCPLTLPAFAWWSAALNALPLQIALAWVVADAVLLVRTGRVRYAVSGCVVLVGALLFFEKSVIVPFVAFVAAVLIRYVDGRGRAIRTVARRGAELWIGSAVVVMCWGAIYLTVVHVSAVRSTPAGVRALLHHAISRGVVPALVGGPWGWERWVPSTPWAVPPAWAVAVAWVVVGAVVVYSLRTRRRVWPVWVAVVVYVLAAQLPVALVRGGPNTTDELTQSLRYLADLAVPLTAAGAVLLRARRRADRRELRPPLVVGLVAAFVVSSMWSTITFSRSWSVNPTRVYLTTVKSELAAGGPPLLEQEVPWNVLNPLAYPLNRISVALSPLAPPSMFAHATPRLRMITDDGRIVDAAVWWNRGVRKGPVRGCGYPISGAQPIPIPLDGPMIDNAWTAQINYLASADGRISVALEHGETIVAPVRAGLHTVYVRVIGGGGLLRIGTPTPGLHLCLGAGPVGVASYSR</sequence>
<feature type="transmembrane region" description="Helical" evidence="2">
    <location>
        <begin position="472"/>
        <end position="494"/>
    </location>
</feature>
<feature type="transmembrane region" description="Helical" evidence="2">
    <location>
        <begin position="302"/>
        <end position="320"/>
    </location>
</feature>
<keyword evidence="2" id="KW-1133">Transmembrane helix</keyword>
<feature type="transmembrane region" description="Helical" evidence="2">
    <location>
        <begin position="274"/>
        <end position="296"/>
    </location>
</feature>
<feature type="transmembrane region" description="Helical" evidence="2">
    <location>
        <begin position="379"/>
        <end position="400"/>
    </location>
</feature>
<evidence type="ECO:0000256" key="2">
    <source>
        <dbReference type="SAM" id="Phobius"/>
    </source>
</evidence>
<feature type="transmembrane region" description="Helical" evidence="2">
    <location>
        <begin position="445"/>
        <end position="465"/>
    </location>
</feature>
<dbReference type="AlphaFoldDB" id="A0A7K0DB14"/>